<dbReference type="InterPro" id="IPR023210">
    <property type="entry name" value="NADP_OxRdtase_dom"/>
</dbReference>
<keyword evidence="3" id="KW-0560">Oxidoreductase</keyword>
<dbReference type="GO" id="GO:0034220">
    <property type="term" value="P:monoatomic ion transmembrane transport"/>
    <property type="evidence" value="ECO:0007669"/>
    <property type="project" value="UniProtKB-KW"/>
</dbReference>
<evidence type="ECO:0000313" key="6">
    <source>
        <dbReference type="Proteomes" id="UP000544331"/>
    </source>
</evidence>
<reference evidence="5 6" key="1">
    <citation type="submission" date="2020-05" db="EMBL/GenBank/DDBJ databases">
        <title>Identification and distribution of gene clusters putatively required for synthesis of sphingolipid metabolism inhibitors in phylogenetically diverse species of the filamentous fungus Fusarium.</title>
        <authorList>
            <person name="Kim H.-S."/>
            <person name="Busman M."/>
            <person name="Brown D.W."/>
            <person name="Divon H."/>
            <person name="Uhlig S."/>
            <person name="Proctor R.H."/>
        </authorList>
    </citation>
    <scope>NUCLEOTIDE SEQUENCE [LARGE SCALE GENOMIC DNA]</scope>
    <source>
        <strain evidence="5 6">NRRL 66235</strain>
    </source>
</reference>
<sequence>MPVETAYDPKDMLFRHLGPTGLKVSVFSLGGWLTYGGTQKGDIVKQILQKAWDHGVNTFDTAEVYANGESEVEMGRALKELGWPRDEYVLTTKVFFGTGRKEPNTRGLSRKHVVEGLKSSLKRLEQPYVDVVFAHRPDYATPMKEIVEGFTQVIRNLNLAYYWGTSEWTAAQITEATHIAERYNLIAPVVEQPQYNAFHRERFEVEYAPLFNQFEYGTTIWSPLASGLLTGKYNNGIPEDSRFATNKAFFENTVNELQTEAGKAKIEKVKKLSEVAERLGGNVAQLSLAWALKNPNVSTVILGATKVEQLEDNFKALEIYKKIDDKVLEEIEKILDNKPKPAPTYNRERPYSKDLDHGPTLAANRITTMLEQLPQEILDSITNALPTEDVKGLSLTSKHLHSATLQAVCKSIVIPAWNKRGIFGIKLADLPLYRLLLARHIDLRFKDEHYSRICLHSQKLQICRKAADESIVARPAAFNSFEETITQLLEECEKDHWKSFRLFPNLHTLVLSQVPLSATLAEAVDFEILKSLTIRPCPQWDDFVLAMAQRKVPVRLRKLELQETWPMNRAGWRIYHDEDPIEVLLDSFEGLEEFYLGQVGGGLPIYTWHHVLCSKRSILDRSFIKECLKVVHVRQTRTDMEPGSKSWAITTEVGKHPIDDTPAVDEGDDPIKEYLHCTFRTFIQWAFSSKGIKSLEYIVFGDYERPEQTSRGNLLICRESYGSQHFRIIRESYPAPEWENIKKNVLNTSELDFIASSARFR</sequence>
<comment type="similarity">
    <text evidence="1">Belongs to the shaker potassium channel beta subunit family.</text>
</comment>
<dbReference type="PRINTS" id="PR01577">
    <property type="entry name" value="KCNABCHANNEL"/>
</dbReference>
<keyword evidence="2" id="KW-0521">NADP</keyword>
<keyword evidence="6" id="KW-1185">Reference proteome</keyword>
<organism evidence="5 6">
    <name type="scientific">Fusarium mundagurra</name>
    <dbReference type="NCBI Taxonomy" id="1567541"/>
    <lineage>
        <taxon>Eukaryota</taxon>
        <taxon>Fungi</taxon>
        <taxon>Dikarya</taxon>
        <taxon>Ascomycota</taxon>
        <taxon>Pezizomycotina</taxon>
        <taxon>Sordariomycetes</taxon>
        <taxon>Hypocreomycetidae</taxon>
        <taxon>Hypocreales</taxon>
        <taxon>Nectriaceae</taxon>
        <taxon>Fusarium</taxon>
        <taxon>Fusarium fujikuroi species complex</taxon>
    </lineage>
</organism>
<dbReference type="Gene3D" id="3.20.20.100">
    <property type="entry name" value="NADP-dependent oxidoreductase domain"/>
    <property type="match status" value="1"/>
</dbReference>
<dbReference type="InterPro" id="IPR036812">
    <property type="entry name" value="NAD(P)_OxRdtase_dom_sf"/>
</dbReference>
<dbReference type="CDD" id="cd19143">
    <property type="entry name" value="AKR_AKR6C1_2"/>
    <property type="match status" value="1"/>
</dbReference>
<proteinExistence type="inferred from homology"/>
<name>A0A8H5YGI0_9HYPO</name>
<dbReference type="InterPro" id="IPR005399">
    <property type="entry name" value="K_chnl_volt-dep_bsu_KCNAB-rel"/>
</dbReference>
<dbReference type="PANTHER" id="PTHR43150">
    <property type="entry name" value="HYPERKINETIC, ISOFORM M"/>
    <property type="match status" value="1"/>
</dbReference>
<keyword evidence="5" id="KW-0813">Transport</keyword>
<dbReference type="Pfam" id="PF00248">
    <property type="entry name" value="Aldo_ket_red"/>
    <property type="match status" value="1"/>
</dbReference>
<keyword evidence="5" id="KW-0407">Ion channel</keyword>
<dbReference type="PROSITE" id="PS50181">
    <property type="entry name" value="FBOX"/>
    <property type="match status" value="1"/>
</dbReference>
<evidence type="ECO:0000256" key="1">
    <source>
        <dbReference type="ARBA" id="ARBA00006515"/>
    </source>
</evidence>
<accession>A0A8H5YGI0</accession>
<dbReference type="SUPFAM" id="SSF51430">
    <property type="entry name" value="NAD(P)-linked oxidoreductase"/>
    <property type="match status" value="1"/>
</dbReference>
<feature type="domain" description="F-box" evidence="4">
    <location>
        <begin position="367"/>
        <end position="420"/>
    </location>
</feature>
<gene>
    <name evidence="5" type="ORF">FMUND_9256</name>
</gene>
<evidence type="ECO:0000256" key="3">
    <source>
        <dbReference type="ARBA" id="ARBA00023002"/>
    </source>
</evidence>
<dbReference type="OrthoDB" id="1720422at2759"/>
<dbReference type="EMBL" id="JAAOAN010000319">
    <property type="protein sequence ID" value="KAF5710905.1"/>
    <property type="molecule type" value="Genomic_DNA"/>
</dbReference>
<protein>
    <submittedName>
        <fullName evidence="5">Potassium channel beta subunit</fullName>
    </submittedName>
</protein>
<evidence type="ECO:0000256" key="2">
    <source>
        <dbReference type="ARBA" id="ARBA00022857"/>
    </source>
</evidence>
<comment type="caution">
    <text evidence="5">The sequence shown here is derived from an EMBL/GenBank/DDBJ whole genome shotgun (WGS) entry which is preliminary data.</text>
</comment>
<evidence type="ECO:0000259" key="4">
    <source>
        <dbReference type="PROSITE" id="PS50181"/>
    </source>
</evidence>
<dbReference type="InterPro" id="IPR001810">
    <property type="entry name" value="F-box_dom"/>
</dbReference>
<dbReference type="AlphaFoldDB" id="A0A8H5YGI0"/>
<keyword evidence="5" id="KW-0406">Ion transport</keyword>
<dbReference type="Proteomes" id="UP000544331">
    <property type="component" value="Unassembled WGS sequence"/>
</dbReference>
<evidence type="ECO:0000313" key="5">
    <source>
        <dbReference type="EMBL" id="KAF5710905.1"/>
    </source>
</evidence>
<dbReference type="GO" id="GO:0016491">
    <property type="term" value="F:oxidoreductase activity"/>
    <property type="evidence" value="ECO:0007669"/>
    <property type="project" value="UniProtKB-KW"/>
</dbReference>
<dbReference type="PANTHER" id="PTHR43150:SF2">
    <property type="entry name" value="HYPERKINETIC, ISOFORM M"/>
    <property type="match status" value="1"/>
</dbReference>